<dbReference type="SMART" id="SM00717">
    <property type="entry name" value="SANT"/>
    <property type="match status" value="2"/>
</dbReference>
<dbReference type="Gene3D" id="1.10.10.60">
    <property type="entry name" value="Homeodomain-like"/>
    <property type="match status" value="1"/>
</dbReference>
<keyword evidence="4" id="KW-0539">Nucleus</keyword>
<dbReference type="GO" id="GO:0006357">
    <property type="term" value="P:regulation of transcription by RNA polymerase II"/>
    <property type="evidence" value="ECO:0007669"/>
    <property type="project" value="TreeGrafter"/>
</dbReference>
<keyword evidence="7" id="KW-1185">Reference proteome</keyword>
<comment type="subcellular location">
    <subcellularLocation>
        <location evidence="1">Nucleus</location>
    </subcellularLocation>
</comment>
<dbReference type="PANTHER" id="PTHR16089:SF28">
    <property type="entry name" value="REST COREPRESSOR"/>
    <property type="match status" value="1"/>
</dbReference>
<dbReference type="GeneID" id="115631250"/>
<evidence type="ECO:0000313" key="8">
    <source>
        <dbReference type="RefSeq" id="XP_030383820.1"/>
    </source>
</evidence>
<dbReference type="InterPro" id="IPR051066">
    <property type="entry name" value="Trans_reg/Corepressor"/>
</dbReference>
<dbReference type="Pfam" id="PF01448">
    <property type="entry name" value="ELM2"/>
    <property type="match status" value="1"/>
</dbReference>
<dbReference type="PANTHER" id="PTHR16089">
    <property type="entry name" value="REST COREPRESSOR COREST PROTEIN-RELATED"/>
    <property type="match status" value="1"/>
</dbReference>
<dbReference type="InterPro" id="IPR000949">
    <property type="entry name" value="ELM2_dom"/>
</dbReference>
<dbReference type="GO" id="GO:0005667">
    <property type="term" value="C:transcription regulator complex"/>
    <property type="evidence" value="ECO:0007669"/>
    <property type="project" value="TreeGrafter"/>
</dbReference>
<dbReference type="PROSITE" id="PS51156">
    <property type="entry name" value="ELM2"/>
    <property type="match status" value="1"/>
</dbReference>
<dbReference type="AlphaFoldDB" id="A0A6J2U779"/>
<dbReference type="Pfam" id="PF00249">
    <property type="entry name" value="Myb_DNA-binding"/>
    <property type="match status" value="1"/>
</dbReference>
<dbReference type="InterPro" id="IPR001005">
    <property type="entry name" value="SANT/Myb"/>
</dbReference>
<evidence type="ECO:0000256" key="4">
    <source>
        <dbReference type="ARBA" id="ARBA00023242"/>
    </source>
</evidence>
<dbReference type="GO" id="GO:0000118">
    <property type="term" value="C:histone deacetylase complex"/>
    <property type="evidence" value="ECO:0007669"/>
    <property type="project" value="TreeGrafter"/>
</dbReference>
<evidence type="ECO:0000256" key="5">
    <source>
        <dbReference type="SAM" id="MobiDB-lite"/>
    </source>
</evidence>
<dbReference type="SMART" id="SM01189">
    <property type="entry name" value="ELM2"/>
    <property type="match status" value="1"/>
</dbReference>
<evidence type="ECO:0000259" key="6">
    <source>
        <dbReference type="PROSITE" id="PS51156"/>
    </source>
</evidence>
<evidence type="ECO:0000256" key="1">
    <source>
        <dbReference type="ARBA" id="ARBA00004123"/>
    </source>
</evidence>
<name>A0A6J2U779_DROLE</name>
<keyword evidence="2" id="KW-0805">Transcription regulation</keyword>
<evidence type="ECO:0000256" key="2">
    <source>
        <dbReference type="ARBA" id="ARBA00023015"/>
    </source>
</evidence>
<gene>
    <name evidence="8" type="primary">LOC115631250</name>
</gene>
<organism evidence="7 8">
    <name type="scientific">Drosophila lebanonensis</name>
    <name type="common">Fruit fly</name>
    <name type="synonym">Scaptodrosophila lebanonensis</name>
    <dbReference type="NCBI Taxonomy" id="7225"/>
    <lineage>
        <taxon>Eukaryota</taxon>
        <taxon>Metazoa</taxon>
        <taxon>Ecdysozoa</taxon>
        <taxon>Arthropoda</taxon>
        <taxon>Hexapoda</taxon>
        <taxon>Insecta</taxon>
        <taxon>Pterygota</taxon>
        <taxon>Neoptera</taxon>
        <taxon>Endopterygota</taxon>
        <taxon>Diptera</taxon>
        <taxon>Brachycera</taxon>
        <taxon>Muscomorpha</taxon>
        <taxon>Ephydroidea</taxon>
        <taxon>Drosophilidae</taxon>
        <taxon>Scaptodrosophila</taxon>
    </lineage>
</organism>
<dbReference type="Proteomes" id="UP000504634">
    <property type="component" value="Unplaced"/>
</dbReference>
<dbReference type="CDD" id="cd00167">
    <property type="entry name" value="SANT"/>
    <property type="match status" value="1"/>
</dbReference>
<sequence>MSGKERPRSLRLQQYQKEQQQKQEEQYFSSGLVRFSSVRFKVEPPFALDMDDDGRGYSVQHLTPPRQHALRTRMRGYVDKVDIGPEHQVEVPDYEPVDKDKPYRDSAVETLLWAPSGTASDSRLTQYMTVATRTNNYTVEQAIFMLQAHRHNYRRALQQVSHYANIRALWSTSEQQRFELLLARHGTRFNRIKEAMPWRGLAELLDFYYSWVPAQNELSYPQQFLTWLELTVPMYQRSNYSGVGGMFLSRSKAPVLPSPLLPQVLQQAPPPPLENGELLALARANTSAWQCADFMRQMGLLQAQLLKQRSQLENKDANWLEDWDELRRALKTGGTRNFREWRQLDKQLLELALEEYGCNFALISRILRSKTEQQVRQYYETNMEVLRRYAEAYTGKSDFDEATEDMNESFLYEMYPNASVK</sequence>
<proteinExistence type="predicted"/>
<feature type="domain" description="ELM2" evidence="6">
    <location>
        <begin position="79"/>
        <end position="164"/>
    </location>
</feature>
<dbReference type="RefSeq" id="XP_030383820.1">
    <property type="nucleotide sequence ID" value="XM_030527960.1"/>
</dbReference>
<feature type="region of interest" description="Disordered" evidence="5">
    <location>
        <begin position="1"/>
        <end position="23"/>
    </location>
</feature>
<dbReference type="Gene3D" id="4.10.1240.50">
    <property type="match status" value="1"/>
</dbReference>
<evidence type="ECO:0000313" key="7">
    <source>
        <dbReference type="Proteomes" id="UP000504634"/>
    </source>
</evidence>
<dbReference type="OrthoDB" id="10064338at2759"/>
<keyword evidence="3" id="KW-0804">Transcription</keyword>
<dbReference type="SUPFAM" id="SSF46689">
    <property type="entry name" value="Homeodomain-like"/>
    <property type="match status" value="2"/>
</dbReference>
<reference evidence="8" key="1">
    <citation type="submission" date="2025-08" db="UniProtKB">
        <authorList>
            <consortium name="RefSeq"/>
        </authorList>
    </citation>
    <scope>IDENTIFICATION</scope>
    <source>
        <strain evidence="8">11010-0011.00</strain>
        <tissue evidence="8">Whole body</tissue>
    </source>
</reference>
<protein>
    <submittedName>
        <fullName evidence="8">REST corepressor 2-like</fullName>
    </submittedName>
</protein>
<dbReference type="Gene3D" id="1.20.58.1880">
    <property type="match status" value="1"/>
</dbReference>
<dbReference type="InterPro" id="IPR009057">
    <property type="entry name" value="Homeodomain-like_sf"/>
</dbReference>
<evidence type="ECO:0000256" key="3">
    <source>
        <dbReference type="ARBA" id="ARBA00023163"/>
    </source>
</evidence>
<accession>A0A6J2U779</accession>
<dbReference type="GO" id="GO:0003714">
    <property type="term" value="F:transcription corepressor activity"/>
    <property type="evidence" value="ECO:0007669"/>
    <property type="project" value="TreeGrafter"/>
</dbReference>